<dbReference type="Proteomes" id="UP000234328">
    <property type="component" value="Unassembled WGS sequence"/>
</dbReference>
<feature type="transmembrane region" description="Helical" evidence="9">
    <location>
        <begin position="245"/>
        <end position="266"/>
    </location>
</feature>
<dbReference type="AlphaFoldDB" id="A0A2N4UGY5"/>
<dbReference type="InterPro" id="IPR029044">
    <property type="entry name" value="Nucleotide-diphossugar_trans"/>
</dbReference>
<evidence type="ECO:0000256" key="5">
    <source>
        <dbReference type="ARBA" id="ARBA00022692"/>
    </source>
</evidence>
<comment type="similarity">
    <text evidence="8">Belongs to the glycosyltransferase 2 family. GtrB subfamily.</text>
</comment>
<evidence type="ECO:0000256" key="2">
    <source>
        <dbReference type="ARBA" id="ARBA00022475"/>
    </source>
</evidence>
<keyword evidence="4 11" id="KW-0808">Transferase</keyword>
<accession>A0A2N4UGY5</accession>
<dbReference type="FunFam" id="3.90.550.10:FF:000079">
    <property type="entry name" value="Probable glycosyl transferase"/>
    <property type="match status" value="1"/>
</dbReference>
<evidence type="ECO:0000256" key="7">
    <source>
        <dbReference type="ARBA" id="ARBA00023136"/>
    </source>
</evidence>
<dbReference type="GO" id="GO:0005886">
    <property type="term" value="C:plasma membrane"/>
    <property type="evidence" value="ECO:0007669"/>
    <property type="project" value="UniProtKB-SubCell"/>
</dbReference>
<evidence type="ECO:0000313" key="11">
    <source>
        <dbReference type="EMBL" id="PLC54293.1"/>
    </source>
</evidence>
<organism evidence="11 12">
    <name type="scientific">Pollutimonas nitritireducens</name>
    <dbReference type="NCBI Taxonomy" id="2045209"/>
    <lineage>
        <taxon>Bacteria</taxon>
        <taxon>Pseudomonadati</taxon>
        <taxon>Pseudomonadota</taxon>
        <taxon>Betaproteobacteria</taxon>
        <taxon>Burkholderiales</taxon>
        <taxon>Alcaligenaceae</taxon>
        <taxon>Pollutimonas</taxon>
    </lineage>
</organism>
<dbReference type="SUPFAM" id="SSF53448">
    <property type="entry name" value="Nucleotide-diphospho-sugar transferases"/>
    <property type="match status" value="1"/>
</dbReference>
<comment type="caution">
    <text evidence="11">The sequence shown here is derived from an EMBL/GenBank/DDBJ whole genome shotgun (WGS) entry which is preliminary data.</text>
</comment>
<dbReference type="OrthoDB" id="9811884at2"/>
<gene>
    <name evidence="11" type="ORF">CR155_09300</name>
</gene>
<feature type="transmembrane region" description="Helical" evidence="9">
    <location>
        <begin position="278"/>
        <end position="303"/>
    </location>
</feature>
<sequence length="351" mass="39344">MNALVESRHLEFRRNRKVELSIVIPLYNEHEVITAMYERVTAVLAILAIPYELVLVDDGSRDGTPIMMNRLAAADPSVIAVFLSRNFGKEAALTAGLDHATGNAVIIMDADLQDPPELIPEMLQAWKAGVDVVCMRRRSRAGESWFKRYSARRFYRVLNAISDVDIPVDTGDFRLLSRKAVEAMKQLNERNRYMKGLFAWIGLPTSIIEYDRMPRAAGATKWDYLSLFNLAFEGITSFSTAPLRLAMGVGLLTALFGILFTLWIVAKALFLGDPVQGYPSLISMITILGGVQLLSIGLLGEYIGKTYYETKQRPVYLLRDVMRCGKSVNETEAAPHTTFMSVGKETYVRFK</sequence>
<evidence type="ECO:0000256" key="1">
    <source>
        <dbReference type="ARBA" id="ARBA00004651"/>
    </source>
</evidence>
<dbReference type="PANTHER" id="PTHR48090:SF1">
    <property type="entry name" value="PROPHAGE BACTOPRENOL GLUCOSYL TRANSFERASE HOMOLOG"/>
    <property type="match status" value="1"/>
</dbReference>
<dbReference type="PANTHER" id="PTHR48090">
    <property type="entry name" value="UNDECAPRENYL-PHOSPHATE 4-DEOXY-4-FORMAMIDO-L-ARABINOSE TRANSFERASE-RELATED"/>
    <property type="match status" value="1"/>
</dbReference>
<keyword evidence="5 9" id="KW-0812">Transmembrane</keyword>
<name>A0A2N4UGY5_9BURK</name>
<proteinExistence type="inferred from homology"/>
<feature type="domain" description="Glycosyltransferase 2-like" evidence="10">
    <location>
        <begin position="21"/>
        <end position="182"/>
    </location>
</feature>
<keyword evidence="7 9" id="KW-0472">Membrane</keyword>
<dbReference type="RefSeq" id="WP_102069752.1">
    <property type="nucleotide sequence ID" value="NZ_PDNV01000005.1"/>
</dbReference>
<dbReference type="Pfam" id="PF00535">
    <property type="entry name" value="Glycos_transf_2"/>
    <property type="match status" value="1"/>
</dbReference>
<dbReference type="InterPro" id="IPR001173">
    <property type="entry name" value="Glyco_trans_2-like"/>
</dbReference>
<keyword evidence="3" id="KW-0328">Glycosyltransferase</keyword>
<keyword evidence="6 9" id="KW-1133">Transmembrane helix</keyword>
<evidence type="ECO:0000256" key="8">
    <source>
        <dbReference type="ARBA" id="ARBA00038152"/>
    </source>
</evidence>
<evidence type="ECO:0000259" key="10">
    <source>
        <dbReference type="Pfam" id="PF00535"/>
    </source>
</evidence>
<dbReference type="InterPro" id="IPR050256">
    <property type="entry name" value="Glycosyltransferase_2"/>
</dbReference>
<comment type="subcellular location">
    <subcellularLocation>
        <location evidence="1">Cell membrane</location>
        <topology evidence="1">Multi-pass membrane protein</topology>
    </subcellularLocation>
</comment>
<evidence type="ECO:0000313" key="12">
    <source>
        <dbReference type="Proteomes" id="UP000234328"/>
    </source>
</evidence>
<evidence type="ECO:0000256" key="3">
    <source>
        <dbReference type="ARBA" id="ARBA00022676"/>
    </source>
</evidence>
<evidence type="ECO:0000256" key="9">
    <source>
        <dbReference type="SAM" id="Phobius"/>
    </source>
</evidence>
<evidence type="ECO:0000256" key="4">
    <source>
        <dbReference type="ARBA" id="ARBA00022679"/>
    </source>
</evidence>
<keyword evidence="2" id="KW-1003">Cell membrane</keyword>
<reference evidence="11 12" key="1">
    <citation type="submission" date="2017-10" db="EMBL/GenBank/DDBJ databases">
        <title>Two draft genome sequences of Pusillimonas sp. strains isolated from a nitrate- and radionuclide-contaminated groundwater in Russia.</title>
        <authorList>
            <person name="Grouzdev D.S."/>
            <person name="Tourova T.P."/>
            <person name="Goeva M.A."/>
            <person name="Babich T.L."/>
            <person name="Sokolova D.S."/>
            <person name="Abdullin R."/>
            <person name="Poltaraus A.B."/>
            <person name="Toshchakov S.V."/>
            <person name="Nazina T.N."/>
        </authorList>
    </citation>
    <scope>NUCLEOTIDE SEQUENCE [LARGE SCALE GENOMIC DNA]</scope>
    <source>
        <strain evidence="11 12">JR1/69-2-13</strain>
    </source>
</reference>
<dbReference type="GO" id="GO:0016757">
    <property type="term" value="F:glycosyltransferase activity"/>
    <property type="evidence" value="ECO:0007669"/>
    <property type="project" value="UniProtKB-KW"/>
</dbReference>
<dbReference type="Gene3D" id="3.90.550.10">
    <property type="entry name" value="Spore Coat Polysaccharide Biosynthesis Protein SpsA, Chain A"/>
    <property type="match status" value="1"/>
</dbReference>
<protein>
    <submittedName>
        <fullName evidence="11">Glycosyltransferase</fullName>
    </submittedName>
</protein>
<dbReference type="EMBL" id="PDNV01000005">
    <property type="protein sequence ID" value="PLC54293.1"/>
    <property type="molecule type" value="Genomic_DNA"/>
</dbReference>
<evidence type="ECO:0000256" key="6">
    <source>
        <dbReference type="ARBA" id="ARBA00022989"/>
    </source>
</evidence>
<keyword evidence="12" id="KW-1185">Reference proteome</keyword>
<dbReference type="CDD" id="cd04187">
    <property type="entry name" value="DPM1_like_bac"/>
    <property type="match status" value="1"/>
</dbReference>